<proteinExistence type="predicted"/>
<reference evidence="1 2" key="1">
    <citation type="submission" date="2017-12" db="EMBL/GenBank/DDBJ databases">
        <title>Integrating genomic resources of turbot (Scophthalmus maximus) in depth evaluation of genetic and physical mapping variation across individuals.</title>
        <authorList>
            <person name="Martinez P."/>
        </authorList>
    </citation>
    <scope>NUCLEOTIDE SEQUENCE [LARGE SCALE GENOMIC DNA]</scope>
</reference>
<protein>
    <submittedName>
        <fullName evidence="1">Uncharacterized protein</fullName>
    </submittedName>
</protein>
<evidence type="ECO:0000313" key="1">
    <source>
        <dbReference type="EMBL" id="AWO98457.1"/>
    </source>
</evidence>
<organism evidence="1 2">
    <name type="scientific">Scophthalmus maximus</name>
    <name type="common">Turbot</name>
    <name type="synonym">Psetta maxima</name>
    <dbReference type="NCBI Taxonomy" id="52904"/>
    <lineage>
        <taxon>Eukaryota</taxon>
        <taxon>Metazoa</taxon>
        <taxon>Chordata</taxon>
        <taxon>Craniata</taxon>
        <taxon>Vertebrata</taxon>
        <taxon>Euteleostomi</taxon>
        <taxon>Actinopterygii</taxon>
        <taxon>Neopterygii</taxon>
        <taxon>Teleostei</taxon>
        <taxon>Neoteleostei</taxon>
        <taxon>Acanthomorphata</taxon>
        <taxon>Carangaria</taxon>
        <taxon>Pleuronectiformes</taxon>
        <taxon>Pleuronectoidei</taxon>
        <taxon>Scophthalmidae</taxon>
        <taxon>Scophthalmus</taxon>
    </lineage>
</organism>
<sequence length="76" mass="8506">MKSEGLSIDLHNKIVPKLSNQAEGPLWRVYSEFAMCHLKKRKEIIRFGEAKQGTRQALLITCLTVKHAGDGIVLMG</sequence>
<dbReference type="Proteomes" id="UP000246464">
    <property type="component" value="Chromosome 3"/>
</dbReference>
<dbReference type="EMBL" id="CP026245">
    <property type="protein sequence ID" value="AWO98457.1"/>
    <property type="molecule type" value="Genomic_DNA"/>
</dbReference>
<dbReference type="AlphaFoldDB" id="A0A2U9B3L2"/>
<feature type="non-terminal residue" evidence="1">
    <location>
        <position position="76"/>
    </location>
</feature>
<keyword evidence="2" id="KW-1185">Reference proteome</keyword>
<accession>A0A2U9B3L2</accession>
<name>A0A2U9B3L2_SCOMX</name>
<gene>
    <name evidence="1" type="ORF">SMAX5B_008424</name>
</gene>
<evidence type="ECO:0000313" key="2">
    <source>
        <dbReference type="Proteomes" id="UP000246464"/>
    </source>
</evidence>